<dbReference type="Proteomes" id="UP000295058">
    <property type="component" value="Unassembled WGS sequence"/>
</dbReference>
<dbReference type="AlphaFoldDB" id="A0A235CKV3"/>
<dbReference type="PANTHER" id="PTHR40072:SF1">
    <property type="entry name" value="MOLYBDOPTERIN-GUANINE DINUCLEOTIDE BIOSYNTHESIS ADAPTER PROTEIN"/>
    <property type="match status" value="1"/>
</dbReference>
<dbReference type="Pfam" id="PF03205">
    <property type="entry name" value="MobB"/>
    <property type="match status" value="1"/>
</dbReference>
<keyword evidence="5" id="KW-1185">Reference proteome</keyword>
<accession>A0A235CKV3</accession>
<protein>
    <submittedName>
        <fullName evidence="2">Molybdopterin-guanine dinucleotide biosynthesis protein B</fullName>
    </submittedName>
</protein>
<dbReference type="OrthoDB" id="9804758at2"/>
<dbReference type="PANTHER" id="PTHR40072">
    <property type="entry name" value="MOLYBDOPTERIN-GUANINE DINUCLEOTIDE BIOSYNTHESIS ADAPTER PROTEIN-RELATED"/>
    <property type="match status" value="1"/>
</dbReference>
<dbReference type="GO" id="GO:0006777">
    <property type="term" value="P:Mo-molybdopterin cofactor biosynthetic process"/>
    <property type="evidence" value="ECO:0007669"/>
    <property type="project" value="InterPro"/>
</dbReference>
<dbReference type="Gene3D" id="3.40.50.300">
    <property type="entry name" value="P-loop containing nucleotide triphosphate hydrolases"/>
    <property type="match status" value="1"/>
</dbReference>
<dbReference type="EMBL" id="NQJF01000004">
    <property type="protein sequence ID" value="OYD25170.1"/>
    <property type="molecule type" value="Genomic_DNA"/>
</dbReference>
<evidence type="ECO:0000313" key="2">
    <source>
        <dbReference type="EMBL" id="OYD25170.1"/>
    </source>
</evidence>
<dbReference type="Proteomes" id="UP000243640">
    <property type="component" value="Unassembled WGS sequence"/>
</dbReference>
<dbReference type="InterPro" id="IPR027417">
    <property type="entry name" value="P-loop_NTPase"/>
</dbReference>
<evidence type="ECO:0000313" key="3">
    <source>
        <dbReference type="EMBL" id="TDW62542.1"/>
    </source>
</evidence>
<dbReference type="GO" id="GO:0005525">
    <property type="term" value="F:GTP binding"/>
    <property type="evidence" value="ECO:0007669"/>
    <property type="project" value="InterPro"/>
</dbReference>
<evidence type="ECO:0000313" key="4">
    <source>
        <dbReference type="Proteomes" id="UP000243640"/>
    </source>
</evidence>
<sequence>MSSVSTPCHLLGMAGFSGSGKTTLLRALLPQLRAEGLRLAVIKHTHHNVEQDTPGKDSYELRHAGASQTLLAGPERSILTLESPRPQEPTLTASLAMLDTSVLDLVLVEGFRDEPVSKLEIHRPAHQKPLLCQHDRHILAVATDDPALPAPVPLLDLNQPHMITACILDWLTTGRLTVVAC</sequence>
<gene>
    <name evidence="2" type="primary">mobB</name>
    <name evidence="2" type="ORF">B6S09_05670</name>
    <name evidence="3" type="ORF">LY04_00615</name>
</gene>
<organism evidence="2 4">
    <name type="scientific">Oceanimonas baumannii</name>
    <dbReference type="NCBI Taxonomy" id="129578"/>
    <lineage>
        <taxon>Bacteria</taxon>
        <taxon>Pseudomonadati</taxon>
        <taxon>Pseudomonadota</taxon>
        <taxon>Gammaproteobacteria</taxon>
        <taxon>Aeromonadales</taxon>
        <taxon>Aeromonadaceae</taxon>
        <taxon>Oceanimonas</taxon>
    </lineage>
</organism>
<dbReference type="EMBL" id="SODO01000001">
    <property type="protein sequence ID" value="TDW62542.1"/>
    <property type="molecule type" value="Genomic_DNA"/>
</dbReference>
<name>A0A235CKV3_9GAMM</name>
<reference evidence="3 5" key="2">
    <citation type="submission" date="2019-03" db="EMBL/GenBank/DDBJ databases">
        <title>Genomic Encyclopedia of Archaeal and Bacterial Type Strains, Phase II (KMG-II): from individual species to whole genera.</title>
        <authorList>
            <person name="Goeker M."/>
        </authorList>
    </citation>
    <scope>NUCLEOTIDE SEQUENCE [LARGE SCALE GENOMIC DNA]</scope>
    <source>
        <strain evidence="3 5">DSM 15594</strain>
    </source>
</reference>
<proteinExistence type="predicted"/>
<feature type="domain" description="Molybdopterin-guanine dinucleotide biosynthesis protein B (MobB)" evidence="1">
    <location>
        <begin position="11"/>
        <end position="144"/>
    </location>
</feature>
<comment type="caution">
    <text evidence="2">The sequence shown here is derived from an EMBL/GenBank/DDBJ whole genome shotgun (WGS) entry which is preliminary data.</text>
</comment>
<dbReference type="CDD" id="cd03116">
    <property type="entry name" value="MobB"/>
    <property type="match status" value="1"/>
</dbReference>
<reference evidence="2 4" key="1">
    <citation type="submission" date="2017-08" db="EMBL/GenBank/DDBJ databases">
        <title>Draft Genome Sequence of the Marine Bacterium Oceanimonas baumannii ATCC 700832.</title>
        <authorList>
            <person name="Mcclelland W.D."/>
            <person name="Brennan M.A."/>
            <person name="Trachtenberg A.M."/>
            <person name="Maclea K.S."/>
        </authorList>
    </citation>
    <scope>NUCLEOTIDE SEQUENCE [LARGE SCALE GENOMIC DNA]</scope>
    <source>
        <strain evidence="2 4">ATCC 700832</strain>
    </source>
</reference>
<dbReference type="NCBIfam" id="TIGR00176">
    <property type="entry name" value="mobB"/>
    <property type="match status" value="1"/>
</dbReference>
<dbReference type="InterPro" id="IPR052539">
    <property type="entry name" value="MGD_biosynthesis_adapter"/>
</dbReference>
<evidence type="ECO:0000313" key="5">
    <source>
        <dbReference type="Proteomes" id="UP000295058"/>
    </source>
</evidence>
<dbReference type="SUPFAM" id="SSF52540">
    <property type="entry name" value="P-loop containing nucleoside triphosphate hydrolases"/>
    <property type="match status" value="1"/>
</dbReference>
<dbReference type="RefSeq" id="WP_094277538.1">
    <property type="nucleotide sequence ID" value="NZ_JBLWZI010000020.1"/>
</dbReference>
<dbReference type="InterPro" id="IPR004435">
    <property type="entry name" value="MobB_dom"/>
</dbReference>
<evidence type="ECO:0000259" key="1">
    <source>
        <dbReference type="Pfam" id="PF03205"/>
    </source>
</evidence>